<accession>A0A1Y2EST0</accession>
<gene>
    <name evidence="1" type="ORF">LY90DRAFT_148112</name>
</gene>
<proteinExistence type="predicted"/>
<keyword evidence="2" id="KW-1185">Reference proteome</keyword>
<name>A0A1Y2EST0_9FUNG</name>
<dbReference type="EMBL" id="MCOG01000028">
    <property type="protein sequence ID" value="ORY74639.1"/>
    <property type="molecule type" value="Genomic_DNA"/>
</dbReference>
<protein>
    <submittedName>
        <fullName evidence="1">Uncharacterized protein</fullName>
    </submittedName>
</protein>
<comment type="caution">
    <text evidence="1">The sequence shown here is derived from an EMBL/GenBank/DDBJ whole genome shotgun (WGS) entry which is preliminary data.</text>
</comment>
<organism evidence="1 2">
    <name type="scientific">Neocallimastix californiae</name>
    <dbReference type="NCBI Taxonomy" id="1754190"/>
    <lineage>
        <taxon>Eukaryota</taxon>
        <taxon>Fungi</taxon>
        <taxon>Fungi incertae sedis</taxon>
        <taxon>Chytridiomycota</taxon>
        <taxon>Chytridiomycota incertae sedis</taxon>
        <taxon>Neocallimastigomycetes</taxon>
        <taxon>Neocallimastigales</taxon>
        <taxon>Neocallimastigaceae</taxon>
        <taxon>Neocallimastix</taxon>
    </lineage>
</organism>
<dbReference type="Proteomes" id="UP000193920">
    <property type="component" value="Unassembled WGS sequence"/>
</dbReference>
<dbReference type="AlphaFoldDB" id="A0A1Y2EST0"/>
<reference evidence="1 2" key="1">
    <citation type="submission" date="2016-08" db="EMBL/GenBank/DDBJ databases">
        <title>A Parts List for Fungal Cellulosomes Revealed by Comparative Genomics.</title>
        <authorList>
            <consortium name="DOE Joint Genome Institute"/>
            <person name="Haitjema C.H."/>
            <person name="Gilmore S.P."/>
            <person name="Henske J.K."/>
            <person name="Solomon K.V."/>
            <person name="De Groot R."/>
            <person name="Kuo A."/>
            <person name="Mondo S.J."/>
            <person name="Salamov A.A."/>
            <person name="Labutti K."/>
            <person name="Zhao Z."/>
            <person name="Chiniquy J."/>
            <person name="Barry K."/>
            <person name="Brewer H.M."/>
            <person name="Purvine S.O."/>
            <person name="Wright A.T."/>
            <person name="Boxma B."/>
            <person name="Van Alen T."/>
            <person name="Hackstein J.H."/>
            <person name="Baker S.E."/>
            <person name="Grigoriev I.V."/>
            <person name="O'Malley M.A."/>
        </authorList>
    </citation>
    <scope>NUCLEOTIDE SEQUENCE [LARGE SCALE GENOMIC DNA]</scope>
    <source>
        <strain evidence="1 2">G1</strain>
    </source>
</reference>
<evidence type="ECO:0000313" key="1">
    <source>
        <dbReference type="EMBL" id="ORY74639.1"/>
    </source>
</evidence>
<evidence type="ECO:0000313" key="2">
    <source>
        <dbReference type="Proteomes" id="UP000193920"/>
    </source>
</evidence>
<sequence>MVHIHYDDLYIDRNKIIEIIQRNNKEELKEYIFKKEILLNELNNHEFDILACAIKNNASIEIIKYILKEAKYSTLNNGINTNIINDSIIYLINNYKYGILNLIFEHFIFNNDFIMYLLQIYRQKKTLSIAQLNNIILKEKSKIKISDKMYEQANSNCNYEAIKILFENDNDKRKTILCELDIYDILTKAIEMKDRQFVKEVLNSKKLNYKIYNFEEYFIKAKNESDIIKLLIDSSLNELPKPKCNDSSKNYSHYFNLLLNILIRLEDLNSINI</sequence>